<dbReference type="AlphaFoldDB" id="A0A8H6KJP9"/>
<dbReference type="EMBL" id="WIGO01000066">
    <property type="protein sequence ID" value="KAF6832762.1"/>
    <property type="molecule type" value="Genomic_DNA"/>
</dbReference>
<organism evidence="2 3">
    <name type="scientific">Colletotrichum plurivorum</name>
    <dbReference type="NCBI Taxonomy" id="2175906"/>
    <lineage>
        <taxon>Eukaryota</taxon>
        <taxon>Fungi</taxon>
        <taxon>Dikarya</taxon>
        <taxon>Ascomycota</taxon>
        <taxon>Pezizomycotina</taxon>
        <taxon>Sordariomycetes</taxon>
        <taxon>Hypocreomycetidae</taxon>
        <taxon>Glomerellales</taxon>
        <taxon>Glomerellaceae</taxon>
        <taxon>Colletotrichum</taxon>
        <taxon>Colletotrichum orchidearum species complex</taxon>
    </lineage>
</organism>
<comment type="caution">
    <text evidence="2">The sequence shown here is derived from an EMBL/GenBank/DDBJ whole genome shotgun (WGS) entry which is preliminary data.</text>
</comment>
<sequence length="157" mass="17259">MYLVILALSSRTHLAILEMALIMSLRAITSQSSSPRTTRPSTKPVSFLSPPSQSGHRFGSSSVDCSEDCLRLWLILDPYALCAVSRRPKTVSSVDCVAIKMFKSVEQHSQSRVVLWQVQVANSVIETTQTSGGTHFAQSEYMYRGLAGLGEVSDQVY</sequence>
<feature type="compositionally biased region" description="Low complexity" evidence="1">
    <location>
        <begin position="32"/>
        <end position="42"/>
    </location>
</feature>
<proteinExistence type="predicted"/>
<name>A0A8H6KJP9_9PEZI</name>
<dbReference type="Proteomes" id="UP000654918">
    <property type="component" value="Unassembled WGS sequence"/>
</dbReference>
<gene>
    <name evidence="2" type="ORF">CPLU01_05996</name>
</gene>
<evidence type="ECO:0000256" key="1">
    <source>
        <dbReference type="SAM" id="MobiDB-lite"/>
    </source>
</evidence>
<protein>
    <submittedName>
        <fullName evidence="2">Uncharacterized protein</fullName>
    </submittedName>
</protein>
<feature type="compositionally biased region" description="Polar residues" evidence="1">
    <location>
        <begin position="49"/>
        <end position="60"/>
    </location>
</feature>
<evidence type="ECO:0000313" key="2">
    <source>
        <dbReference type="EMBL" id="KAF6832762.1"/>
    </source>
</evidence>
<accession>A0A8H6KJP9</accession>
<feature type="region of interest" description="Disordered" evidence="1">
    <location>
        <begin position="32"/>
        <end position="60"/>
    </location>
</feature>
<keyword evidence="3" id="KW-1185">Reference proteome</keyword>
<evidence type="ECO:0000313" key="3">
    <source>
        <dbReference type="Proteomes" id="UP000654918"/>
    </source>
</evidence>
<reference evidence="2" key="1">
    <citation type="journal article" date="2020" name="Phytopathology">
        <title>Genome Sequence Resources of Colletotrichum truncatum, C. plurivorum, C. musicola, and C. sojae: Four Species Pathogenic to Soybean (Glycine max).</title>
        <authorList>
            <person name="Rogerio F."/>
            <person name="Boufleur T.R."/>
            <person name="Ciampi-Guillardi M."/>
            <person name="Sukno S.A."/>
            <person name="Thon M.R."/>
            <person name="Massola Junior N.S."/>
            <person name="Baroncelli R."/>
        </authorList>
    </citation>
    <scope>NUCLEOTIDE SEQUENCE</scope>
    <source>
        <strain evidence="2">LFN00145</strain>
    </source>
</reference>